<proteinExistence type="predicted"/>
<dbReference type="InterPro" id="IPR018062">
    <property type="entry name" value="HTH_AraC-typ_CS"/>
</dbReference>
<dbReference type="InterPro" id="IPR003313">
    <property type="entry name" value="AraC-bd"/>
</dbReference>
<accession>A0A174KNM8</accession>
<protein>
    <submittedName>
        <fullName evidence="1">Transcriptional regulator</fullName>
    </submittedName>
</protein>
<dbReference type="PROSITE" id="PS01124">
    <property type="entry name" value="HTH_ARAC_FAMILY_2"/>
    <property type="match status" value="1"/>
</dbReference>
<dbReference type="SUPFAM" id="SSF46689">
    <property type="entry name" value="Homeodomain-like"/>
    <property type="match status" value="1"/>
</dbReference>
<dbReference type="GO" id="GO:0003700">
    <property type="term" value="F:DNA-binding transcription factor activity"/>
    <property type="evidence" value="ECO:0007669"/>
    <property type="project" value="InterPro"/>
</dbReference>
<gene>
    <name evidence="1" type="primary">chbR_2</name>
    <name evidence="1" type="ORF">ERS852511_01224</name>
</gene>
<dbReference type="Proteomes" id="UP000095576">
    <property type="component" value="Unassembled WGS sequence"/>
</dbReference>
<dbReference type="Pfam" id="PF02311">
    <property type="entry name" value="AraC_binding"/>
    <property type="match status" value="1"/>
</dbReference>
<dbReference type="AlphaFoldDB" id="A0A174KNM8"/>
<dbReference type="InterPro" id="IPR014710">
    <property type="entry name" value="RmlC-like_jellyroll"/>
</dbReference>
<dbReference type="SUPFAM" id="SSF51215">
    <property type="entry name" value="Regulatory protein AraC"/>
    <property type="match status" value="1"/>
</dbReference>
<evidence type="ECO:0000313" key="2">
    <source>
        <dbReference type="Proteomes" id="UP000095576"/>
    </source>
</evidence>
<dbReference type="InterPro" id="IPR037923">
    <property type="entry name" value="HTH-like"/>
</dbReference>
<dbReference type="Pfam" id="PF12833">
    <property type="entry name" value="HTH_18"/>
    <property type="match status" value="1"/>
</dbReference>
<dbReference type="GO" id="GO:0043565">
    <property type="term" value="F:sequence-specific DNA binding"/>
    <property type="evidence" value="ECO:0007669"/>
    <property type="project" value="InterPro"/>
</dbReference>
<dbReference type="PANTHER" id="PTHR43280">
    <property type="entry name" value="ARAC-FAMILY TRANSCRIPTIONAL REGULATOR"/>
    <property type="match status" value="1"/>
</dbReference>
<dbReference type="EMBL" id="CZAP01000003">
    <property type="protein sequence ID" value="CUP13804.1"/>
    <property type="molecule type" value="Genomic_DNA"/>
</dbReference>
<dbReference type="InterPro" id="IPR009057">
    <property type="entry name" value="Homeodomain-like_sf"/>
</dbReference>
<organism evidence="1 2">
    <name type="scientific">Bacteroides thetaiotaomicron</name>
    <dbReference type="NCBI Taxonomy" id="818"/>
    <lineage>
        <taxon>Bacteria</taxon>
        <taxon>Pseudomonadati</taxon>
        <taxon>Bacteroidota</taxon>
        <taxon>Bacteroidia</taxon>
        <taxon>Bacteroidales</taxon>
        <taxon>Bacteroidaceae</taxon>
        <taxon>Bacteroides</taxon>
    </lineage>
</organism>
<dbReference type="PROSITE" id="PS00041">
    <property type="entry name" value="HTH_ARAC_FAMILY_1"/>
    <property type="match status" value="1"/>
</dbReference>
<dbReference type="RefSeq" id="WP_055298958.1">
    <property type="nucleotide sequence ID" value="NZ_BQNN01000001.1"/>
</dbReference>
<sequence>MRDSVFKLSYFLSANEKFHIARVNITSSQDLSLHSHDYAEILWVEKGTGIHYVNGHQFRLSPGDLIMVRPKDRHTFSSSGKGIVIVNVAFPVETLDYFRQRYFEWSNLYFWTTGMFPFQMRLSRDIVKRLSSRAEEAMKYGRSNIQLDSLLLFIFRQITANEKVEDSSEIPVWLFNAIQKFNSPEFFIQGIAGFVALCDRNIDYVNRIVKLHFHKSLTDLINEFKMQYATTQLSITSMPIKEICTNCGFRNLGHFYKIFRSVYNQTPYEYRRINQLIV</sequence>
<dbReference type="SMART" id="SM00342">
    <property type="entry name" value="HTH_ARAC"/>
    <property type="match status" value="1"/>
</dbReference>
<reference evidence="1 2" key="1">
    <citation type="submission" date="2015-09" db="EMBL/GenBank/DDBJ databases">
        <authorList>
            <consortium name="Pathogen Informatics"/>
        </authorList>
    </citation>
    <scope>NUCLEOTIDE SEQUENCE [LARGE SCALE GENOMIC DNA]</scope>
    <source>
        <strain evidence="1 2">2789STDY5834899</strain>
    </source>
</reference>
<dbReference type="Gene3D" id="2.60.120.10">
    <property type="entry name" value="Jelly Rolls"/>
    <property type="match status" value="1"/>
</dbReference>
<dbReference type="InterPro" id="IPR018060">
    <property type="entry name" value="HTH_AraC"/>
</dbReference>
<dbReference type="Gene3D" id="1.10.10.60">
    <property type="entry name" value="Homeodomain-like"/>
    <property type="match status" value="1"/>
</dbReference>
<evidence type="ECO:0000313" key="1">
    <source>
        <dbReference type="EMBL" id="CUP13804.1"/>
    </source>
</evidence>
<name>A0A174KNM8_BACT4</name>
<dbReference type="PANTHER" id="PTHR43280:SF34">
    <property type="entry name" value="ARAC-FAMILY TRANSCRIPTIONAL REGULATOR"/>
    <property type="match status" value="1"/>
</dbReference>